<protein>
    <submittedName>
        <fullName evidence="2">Uncharacterized protein</fullName>
    </submittedName>
</protein>
<reference evidence="2 3" key="1">
    <citation type="submission" date="2024-11" db="EMBL/GenBank/DDBJ databases">
        <title>A near-complete genome assembly of Cinchona calisaya.</title>
        <authorList>
            <person name="Lian D.C."/>
            <person name="Zhao X.W."/>
            <person name="Wei L."/>
        </authorList>
    </citation>
    <scope>NUCLEOTIDE SEQUENCE [LARGE SCALE GENOMIC DNA]</scope>
    <source>
        <tissue evidence="2">Nenye</tissue>
    </source>
</reference>
<accession>A0ABD2ZD47</accession>
<comment type="caution">
    <text evidence="2">The sequence shown here is derived from an EMBL/GenBank/DDBJ whole genome shotgun (WGS) entry which is preliminary data.</text>
</comment>
<name>A0ABD2ZD47_9GENT</name>
<feature type="region of interest" description="Disordered" evidence="1">
    <location>
        <begin position="1"/>
        <end position="26"/>
    </location>
</feature>
<dbReference type="AlphaFoldDB" id="A0ABD2ZD47"/>
<dbReference type="Proteomes" id="UP001630127">
    <property type="component" value="Unassembled WGS sequence"/>
</dbReference>
<organism evidence="2 3">
    <name type="scientific">Cinchona calisaya</name>
    <dbReference type="NCBI Taxonomy" id="153742"/>
    <lineage>
        <taxon>Eukaryota</taxon>
        <taxon>Viridiplantae</taxon>
        <taxon>Streptophyta</taxon>
        <taxon>Embryophyta</taxon>
        <taxon>Tracheophyta</taxon>
        <taxon>Spermatophyta</taxon>
        <taxon>Magnoliopsida</taxon>
        <taxon>eudicotyledons</taxon>
        <taxon>Gunneridae</taxon>
        <taxon>Pentapetalae</taxon>
        <taxon>asterids</taxon>
        <taxon>lamiids</taxon>
        <taxon>Gentianales</taxon>
        <taxon>Rubiaceae</taxon>
        <taxon>Cinchonoideae</taxon>
        <taxon>Cinchoneae</taxon>
        <taxon>Cinchona</taxon>
    </lineage>
</organism>
<keyword evidence="3" id="KW-1185">Reference proteome</keyword>
<evidence type="ECO:0000313" key="3">
    <source>
        <dbReference type="Proteomes" id="UP001630127"/>
    </source>
</evidence>
<dbReference type="EMBL" id="JBJUIK010000010">
    <property type="protein sequence ID" value="KAL3516894.1"/>
    <property type="molecule type" value="Genomic_DNA"/>
</dbReference>
<gene>
    <name evidence="2" type="ORF">ACH5RR_023796</name>
</gene>
<proteinExistence type="predicted"/>
<sequence length="138" mass="15802">MSYQPQGSRSDGEDDSNDTYNESVHDSNYTIHMKMINYEGSASGDGLDRDYASVSDLENICSSDKEENKVVKKKFKEFNPEICLEDSQFSTGLLFPSKNVLKKAIKMHGVNKRRDVEFIKDNNDRLRDKCFDLCKKAL</sequence>
<evidence type="ECO:0000313" key="2">
    <source>
        <dbReference type="EMBL" id="KAL3516894.1"/>
    </source>
</evidence>
<evidence type="ECO:0000256" key="1">
    <source>
        <dbReference type="SAM" id="MobiDB-lite"/>
    </source>
</evidence>